<dbReference type="Proteomes" id="UP001155380">
    <property type="component" value="Unassembled WGS sequence"/>
</dbReference>
<evidence type="ECO:0000313" key="2">
    <source>
        <dbReference type="Proteomes" id="UP001155380"/>
    </source>
</evidence>
<dbReference type="AlphaFoldDB" id="A0AAJ1BV55"/>
<dbReference type="RefSeq" id="WP_250915792.1">
    <property type="nucleotide sequence ID" value="NZ_JAMXLX010000002.1"/>
</dbReference>
<comment type="caution">
    <text evidence="1">The sequence shown here is derived from an EMBL/GenBank/DDBJ whole genome shotgun (WGS) entry which is preliminary data.</text>
</comment>
<gene>
    <name evidence="1" type="ORF">NBH21_09155</name>
</gene>
<proteinExistence type="predicted"/>
<sequence length="119" mass="13523">MKQASGHGVARMIRCRLKSGSGGSRGDGKGHPAWHEPLLQATALAHGRAHKRYRDALRSRENETKYHRERSFYGRRKEFFRSGGIQSDWAHPRLEEGVARHGVLSNQQMKPATCWPAYT</sequence>
<reference evidence="1" key="1">
    <citation type="submission" date="2022-06" db="EMBL/GenBank/DDBJ databases">
        <authorList>
            <person name="Sun Q."/>
        </authorList>
    </citation>
    <scope>NUCLEOTIDE SEQUENCE</scope>
    <source>
        <strain evidence="1">S101</strain>
    </source>
</reference>
<protein>
    <submittedName>
        <fullName evidence="1">Uncharacterized protein</fullName>
    </submittedName>
</protein>
<organism evidence="1 2">
    <name type="scientific">Ciceribacter sichuanensis</name>
    <dbReference type="NCBI Taxonomy" id="2949647"/>
    <lineage>
        <taxon>Bacteria</taxon>
        <taxon>Pseudomonadati</taxon>
        <taxon>Pseudomonadota</taxon>
        <taxon>Alphaproteobacteria</taxon>
        <taxon>Hyphomicrobiales</taxon>
        <taxon>Rhizobiaceae</taxon>
        <taxon>Ciceribacter</taxon>
    </lineage>
</organism>
<evidence type="ECO:0000313" key="1">
    <source>
        <dbReference type="EMBL" id="MCO5956935.1"/>
    </source>
</evidence>
<dbReference type="EMBL" id="JAMXLX010000002">
    <property type="protein sequence ID" value="MCO5956935.1"/>
    <property type="molecule type" value="Genomic_DNA"/>
</dbReference>
<name>A0AAJ1BV55_9HYPH</name>
<accession>A0AAJ1BV55</accession>